<proteinExistence type="predicted"/>
<dbReference type="AlphaFoldDB" id="A0A939BDR2"/>
<organism evidence="1 2">
    <name type="scientific">Merdimmobilis hominis</name>
    <dbReference type="NCBI Taxonomy" id="2897707"/>
    <lineage>
        <taxon>Bacteria</taxon>
        <taxon>Bacillati</taxon>
        <taxon>Bacillota</taxon>
        <taxon>Clostridia</taxon>
        <taxon>Eubacteriales</taxon>
        <taxon>Oscillospiraceae</taxon>
        <taxon>Merdimmobilis</taxon>
    </lineage>
</organism>
<accession>A0A939BDR2</accession>
<dbReference type="RefSeq" id="WP_204443734.1">
    <property type="nucleotide sequence ID" value="NZ_JACJKY010000001.1"/>
</dbReference>
<reference evidence="1" key="2">
    <citation type="journal article" date="2021" name="Sci. Rep.">
        <title>The distribution of antibiotic resistance genes in chicken gut microbiota commensals.</title>
        <authorList>
            <person name="Juricova H."/>
            <person name="Matiasovicova J."/>
            <person name="Kubasova T."/>
            <person name="Cejkova D."/>
            <person name="Rychlik I."/>
        </authorList>
    </citation>
    <scope>NUCLEOTIDE SEQUENCE</scope>
    <source>
        <strain evidence="1">An559</strain>
    </source>
</reference>
<sequence>MEILLAGVLAIYIILELCKKVDARDQMEQCQKEKQHRSPVCEKKPQFVMYSRCPLPHTPDSAA</sequence>
<reference evidence="1" key="1">
    <citation type="submission" date="2020-08" db="EMBL/GenBank/DDBJ databases">
        <authorList>
            <person name="Cejkova D."/>
            <person name="Kubasova T."/>
            <person name="Jahodarova E."/>
            <person name="Rychlik I."/>
        </authorList>
    </citation>
    <scope>NUCLEOTIDE SEQUENCE</scope>
    <source>
        <strain evidence="1">An559</strain>
    </source>
</reference>
<evidence type="ECO:0000313" key="2">
    <source>
        <dbReference type="Proteomes" id="UP000774750"/>
    </source>
</evidence>
<keyword evidence="2" id="KW-1185">Reference proteome</keyword>
<comment type="caution">
    <text evidence="1">The sequence shown here is derived from an EMBL/GenBank/DDBJ whole genome shotgun (WGS) entry which is preliminary data.</text>
</comment>
<dbReference type="EMBL" id="JACJKY010000001">
    <property type="protein sequence ID" value="MBM6919708.1"/>
    <property type="molecule type" value="Genomic_DNA"/>
</dbReference>
<evidence type="ECO:0000313" key="1">
    <source>
        <dbReference type="EMBL" id="MBM6919708.1"/>
    </source>
</evidence>
<protein>
    <submittedName>
        <fullName evidence="1">Uncharacterized protein</fullName>
    </submittedName>
</protein>
<name>A0A939BDR2_9FIRM</name>
<gene>
    <name evidence="1" type="ORF">H6A12_00805</name>
</gene>
<dbReference type="Proteomes" id="UP000774750">
    <property type="component" value="Unassembled WGS sequence"/>
</dbReference>